<dbReference type="EMBL" id="MGFH01000043">
    <property type="protein sequence ID" value="OGM07475.1"/>
    <property type="molecule type" value="Genomic_DNA"/>
</dbReference>
<gene>
    <name evidence="2" type="ORF">A2008_13295</name>
</gene>
<evidence type="ECO:0000313" key="3">
    <source>
        <dbReference type="Proteomes" id="UP000178735"/>
    </source>
</evidence>
<keyword evidence="1" id="KW-1133">Transmembrane helix</keyword>
<evidence type="ECO:0008006" key="4">
    <source>
        <dbReference type="Google" id="ProtNLM"/>
    </source>
</evidence>
<name>A0A1F7WZK5_9BACT</name>
<evidence type="ECO:0000256" key="1">
    <source>
        <dbReference type="SAM" id="Phobius"/>
    </source>
</evidence>
<protein>
    <recommendedName>
        <fullName evidence="4">OB domain-containing protein</fullName>
    </recommendedName>
</protein>
<accession>A0A1F7WZK5</accession>
<keyword evidence="1" id="KW-0472">Membrane</keyword>
<sequence length="311" mass="34249">MVCIKLKPEVEQIVMSQNHEETHCKSCGRYVGALEVCPFCRSFNPKRLSVRLVKYLTPIISVLGLFVLHYIGIHYGNPEVKLDSLTKRSNFAQVSVNATVNGPLRYYAATGKGENAGGSAEFEIDDGSALMLVRCYDDATREMAEFKKLPAFGDKIKLRASFQYKGKGGFLILGSEKGIEIDRPKPEKAVPIKLVTENAGEKFKRGDTVKLSGRVASVDSSRYEMNIELEAATAENTITASLPLSVLQAYKLAKENADEWSGAPKEGELVTVTGALEQRGKKDEKYFVVILPSAESVTKADEETVRKDNTL</sequence>
<dbReference type="AlphaFoldDB" id="A0A1F7WZK5"/>
<dbReference type="STRING" id="1817813.A2008_13295"/>
<dbReference type="Proteomes" id="UP000178735">
    <property type="component" value="Unassembled WGS sequence"/>
</dbReference>
<keyword evidence="1" id="KW-0812">Transmembrane</keyword>
<reference evidence="2 3" key="1">
    <citation type="journal article" date="2016" name="Nat. Commun.">
        <title>Thousands of microbial genomes shed light on interconnected biogeochemical processes in an aquifer system.</title>
        <authorList>
            <person name="Anantharaman K."/>
            <person name="Brown C.T."/>
            <person name="Hug L.A."/>
            <person name="Sharon I."/>
            <person name="Castelle C.J."/>
            <person name="Probst A.J."/>
            <person name="Thomas B.C."/>
            <person name="Singh A."/>
            <person name="Wilkins M.J."/>
            <person name="Karaoz U."/>
            <person name="Brodie E.L."/>
            <person name="Williams K.H."/>
            <person name="Hubbard S.S."/>
            <person name="Banfield J.F."/>
        </authorList>
    </citation>
    <scope>NUCLEOTIDE SEQUENCE [LARGE SCALE GENOMIC DNA]</scope>
</reference>
<organism evidence="2 3">
    <name type="scientific">Candidatus Wallbacteria bacterium GWC2_49_35</name>
    <dbReference type="NCBI Taxonomy" id="1817813"/>
    <lineage>
        <taxon>Bacteria</taxon>
        <taxon>Candidatus Walliibacteriota</taxon>
    </lineage>
</organism>
<evidence type="ECO:0000313" key="2">
    <source>
        <dbReference type="EMBL" id="OGM07475.1"/>
    </source>
</evidence>
<proteinExistence type="predicted"/>
<comment type="caution">
    <text evidence="2">The sequence shown here is derived from an EMBL/GenBank/DDBJ whole genome shotgun (WGS) entry which is preliminary data.</text>
</comment>
<feature type="transmembrane region" description="Helical" evidence="1">
    <location>
        <begin position="52"/>
        <end position="72"/>
    </location>
</feature>